<dbReference type="AlphaFoldDB" id="A0AAV6J5W5"/>
<proteinExistence type="predicted"/>
<protein>
    <submittedName>
        <fullName evidence="2">Uncharacterized protein</fullName>
    </submittedName>
</protein>
<evidence type="ECO:0000313" key="2">
    <source>
        <dbReference type="EMBL" id="KAG5534929.1"/>
    </source>
</evidence>
<feature type="region of interest" description="Disordered" evidence="1">
    <location>
        <begin position="98"/>
        <end position="118"/>
    </location>
</feature>
<accession>A0AAV6J5W5</accession>
<dbReference type="Proteomes" id="UP000823749">
    <property type="component" value="Chromosome 8"/>
</dbReference>
<gene>
    <name evidence="2" type="ORF">RHGRI_022893</name>
</gene>
<feature type="region of interest" description="Disordered" evidence="1">
    <location>
        <begin position="205"/>
        <end position="225"/>
    </location>
</feature>
<reference evidence="2" key="1">
    <citation type="submission" date="2020-08" db="EMBL/GenBank/DDBJ databases">
        <title>Plant Genome Project.</title>
        <authorList>
            <person name="Zhang R.-G."/>
        </authorList>
    </citation>
    <scope>NUCLEOTIDE SEQUENCE</scope>
    <source>
        <strain evidence="2">WSP0</strain>
        <tissue evidence="2">Leaf</tissue>
    </source>
</reference>
<feature type="region of interest" description="Disordered" evidence="1">
    <location>
        <begin position="1"/>
        <end position="47"/>
    </location>
</feature>
<dbReference type="EMBL" id="JACTNZ010000008">
    <property type="protein sequence ID" value="KAG5534929.1"/>
    <property type="molecule type" value="Genomic_DNA"/>
</dbReference>
<name>A0AAV6J5W5_9ERIC</name>
<evidence type="ECO:0000256" key="1">
    <source>
        <dbReference type="SAM" id="MobiDB-lite"/>
    </source>
</evidence>
<feature type="region of interest" description="Disordered" evidence="1">
    <location>
        <begin position="163"/>
        <end position="187"/>
    </location>
</feature>
<feature type="compositionally biased region" description="Basic and acidic residues" evidence="1">
    <location>
        <begin position="171"/>
        <end position="187"/>
    </location>
</feature>
<keyword evidence="3" id="KW-1185">Reference proteome</keyword>
<comment type="caution">
    <text evidence="2">The sequence shown here is derived from an EMBL/GenBank/DDBJ whole genome shotgun (WGS) entry which is preliminary data.</text>
</comment>
<sequence length="265" mass="29359">MEEEDQQRKRLERSRSEAQSFSPGFNSYSSHGVAEPTEINSTNFDDSNEFSFVPTEIVGVDEGQDCQIFPVFNRDLFLCNDRDSKMLTRRLSLRQLFDDEDGDQGGNPVSPSSAKANELESVPVGTYSVWRPKVVGKKPAGRCKKSNSTRLGWKLGDSLLRRSYSEGTPKNSREHKGGEKEGKLFNDYKPSELAPRLSFKKLFTTGVGDKGRDPPLSSSSGADELESVPVPSVFHSPTLFRAEKPRWVLPSMAGDAAMTCLLGNI</sequence>
<organism evidence="2 3">
    <name type="scientific">Rhododendron griersonianum</name>
    <dbReference type="NCBI Taxonomy" id="479676"/>
    <lineage>
        <taxon>Eukaryota</taxon>
        <taxon>Viridiplantae</taxon>
        <taxon>Streptophyta</taxon>
        <taxon>Embryophyta</taxon>
        <taxon>Tracheophyta</taxon>
        <taxon>Spermatophyta</taxon>
        <taxon>Magnoliopsida</taxon>
        <taxon>eudicotyledons</taxon>
        <taxon>Gunneridae</taxon>
        <taxon>Pentapetalae</taxon>
        <taxon>asterids</taxon>
        <taxon>Ericales</taxon>
        <taxon>Ericaceae</taxon>
        <taxon>Ericoideae</taxon>
        <taxon>Rhodoreae</taxon>
        <taxon>Rhododendron</taxon>
    </lineage>
</organism>
<feature type="compositionally biased region" description="Basic and acidic residues" evidence="1">
    <location>
        <begin position="1"/>
        <end position="16"/>
    </location>
</feature>
<evidence type="ECO:0000313" key="3">
    <source>
        <dbReference type="Proteomes" id="UP000823749"/>
    </source>
</evidence>
<dbReference type="InterPro" id="IPR012442">
    <property type="entry name" value="DUF1645_plant"/>
</dbReference>
<feature type="compositionally biased region" description="Polar residues" evidence="1">
    <location>
        <begin position="17"/>
        <end position="30"/>
    </location>
</feature>
<dbReference type="Pfam" id="PF07816">
    <property type="entry name" value="DUF1645"/>
    <property type="match status" value="1"/>
</dbReference>